<reference evidence="1 2" key="1">
    <citation type="submission" date="2016-10" db="EMBL/GenBank/DDBJ databases">
        <authorList>
            <person name="de Groot N.N."/>
        </authorList>
    </citation>
    <scope>NUCLEOTIDE SEQUENCE [LARGE SCALE GENOMIC DNA]</scope>
    <source>
        <strain evidence="2">P4B,CCM 7963,CECT 7998,DSM 25260,IBRC-M 10614,KCTC 13821</strain>
    </source>
</reference>
<proteinExistence type="predicted"/>
<sequence>MNIRLRSVDPALYHFAQSERFKLFKTASANILNVKHLNSVLSYVYEGLPNRYGAAPPHNAADGYTAEPLFINRSLLDLLQEGGYIFYTRHGEATVGEDQPNFLFENCFTQRNLSEAGRRQAVLYGEVIRTLRIPIEYPIITAPFCRTRETAELAFGKSNLVEDPFWINIYRLGSHMSAIKQERILNSLHSFLEIPPAPRKNKVVVAHSFPPGVGLGQIPNMGTVVVKPFGQGNGYEIAGYLTLGQWMSWME</sequence>
<dbReference type="CDD" id="cd07067">
    <property type="entry name" value="HP_PGM_like"/>
    <property type="match status" value="1"/>
</dbReference>
<dbReference type="InterPro" id="IPR013078">
    <property type="entry name" value="His_Pase_superF_clade-1"/>
</dbReference>
<organism evidence="1 2">
    <name type="scientific">Alteribacillus bidgolensis</name>
    <dbReference type="NCBI Taxonomy" id="930129"/>
    <lineage>
        <taxon>Bacteria</taxon>
        <taxon>Bacillati</taxon>
        <taxon>Bacillota</taxon>
        <taxon>Bacilli</taxon>
        <taxon>Bacillales</taxon>
        <taxon>Bacillaceae</taxon>
        <taxon>Alteribacillus</taxon>
    </lineage>
</organism>
<dbReference type="Proteomes" id="UP000199017">
    <property type="component" value="Unassembled WGS sequence"/>
</dbReference>
<dbReference type="AlphaFoldDB" id="A0A1G8D839"/>
<dbReference type="STRING" id="930129.SAMN05216352_101588"/>
<protein>
    <recommendedName>
        <fullName evidence="3">Histidine phosphatase superfamily (Branch 1)</fullName>
    </recommendedName>
</protein>
<name>A0A1G8D839_9BACI</name>
<gene>
    <name evidence="1" type="ORF">SAMN05216352_101588</name>
</gene>
<dbReference type="SUPFAM" id="SSF53254">
    <property type="entry name" value="Phosphoglycerate mutase-like"/>
    <property type="match status" value="1"/>
</dbReference>
<keyword evidence="2" id="KW-1185">Reference proteome</keyword>
<accession>A0A1G8D839</accession>
<dbReference type="Gene3D" id="3.40.50.1240">
    <property type="entry name" value="Phosphoglycerate mutase-like"/>
    <property type="match status" value="1"/>
</dbReference>
<dbReference type="RefSeq" id="WP_245917769.1">
    <property type="nucleotide sequence ID" value="NZ_FNDU01000001.1"/>
</dbReference>
<dbReference type="EMBL" id="FNDU01000001">
    <property type="protein sequence ID" value="SDH53875.1"/>
    <property type="molecule type" value="Genomic_DNA"/>
</dbReference>
<dbReference type="InterPro" id="IPR029033">
    <property type="entry name" value="His_PPase_superfam"/>
</dbReference>
<evidence type="ECO:0000313" key="2">
    <source>
        <dbReference type="Proteomes" id="UP000199017"/>
    </source>
</evidence>
<evidence type="ECO:0008006" key="3">
    <source>
        <dbReference type="Google" id="ProtNLM"/>
    </source>
</evidence>
<evidence type="ECO:0000313" key="1">
    <source>
        <dbReference type="EMBL" id="SDH53875.1"/>
    </source>
</evidence>